<dbReference type="EMBL" id="JAWDJO010000032">
    <property type="protein sequence ID" value="KAL1898428.1"/>
    <property type="molecule type" value="Genomic_DNA"/>
</dbReference>
<sequence length="979" mass="106464">MRQAYNIAAALVAATTTIATPTISFPFNSQLPPVARVSNEYSYTFSTNTFSSNLDIKYTLNNAPDWISVDSKSRRIHGTPPDDFVASGNSTGVDMILVASDSEGSAEINATIVVSKNPAPALLKPLEDQISGFGDFSAPSSLLLYPSTAFNFSFDPSTFANALGSLDYYAVSGDGSPLPAWVRFNSETLQFSGTSPPFESLISPPQVFDLQFVASDVPGFSAISMSFDITVGTRKLTSENPIIVLNVTKSDTISYDGLKDEIELDGGRVSPGNLTVDTENMPSWVSFNEDSWDISGTAPSEAESTKFLILFKDSLSDNLGVQVVVNIADSLFTDKIPSIRIAPGETVDFDFARYVSNASDVAITIDSNQSWLKINGLKLAGTAPRDLQPSTFQLTVTANSQTLTGVKQTIQAVVDITDETGSGSDGSHKKSDKLSKAQIALVVILPIVCAILLAGIVICLVKHRRRRNPRPKTIIVEEIIGPLPSDLRRDETRTSFDGRSPTDSEYCYIDNFPFHGQQSKTYGNQGGDLRGAYSDSDMARDLTVDTRTARSFSESGPRRSESWVTIEANPRSPQKAFMSKASRLGRDATFQSEAVSNTDQSSWYTELQTSSFRREPDLSVPSLPDLPDLGPFPEMPETRRSLDMSSDRDFPMVDILDQEVRRSEEVARAKEQEEEDQELPQIQHGADRSLPDIPSSEALPSIRESSTPSPPPPAHLSSLLGNVRRPQSPPMVHVWPDTTPHPDDAAPTQLSLSRNPSLSQAEKASLSNRTTHYSYTPGEPSIPRKSSRRTGGQGSLTSSKSSSNLNMRVSLGPRMNERHKQPTTASLESMQGKENQLAADNWKSGASREYLDIPYRDLYGGTVSSGSTRRSVSSAESRSYSSGSRQSSLHGGSSDRRRMTHNGPSRRKASGSRRTSGSAVSDEFMQSIPIGYEGDNPRSMGLPYLGYGEYPVSKPSFITAREFQSMSTVNSLGTEGGFI</sequence>
<feature type="transmembrane region" description="Helical" evidence="2">
    <location>
        <begin position="439"/>
        <end position="461"/>
    </location>
</feature>
<feature type="compositionally biased region" description="Basic and acidic residues" evidence="1">
    <location>
        <begin position="636"/>
        <end position="651"/>
    </location>
</feature>
<feature type="compositionally biased region" description="Polar residues" evidence="1">
    <location>
        <begin position="749"/>
        <end position="774"/>
    </location>
</feature>
<evidence type="ECO:0000256" key="2">
    <source>
        <dbReference type="SAM" id="Phobius"/>
    </source>
</evidence>
<dbReference type="Pfam" id="PF05345">
    <property type="entry name" value="He_PIG"/>
    <property type="match status" value="2"/>
</dbReference>
<evidence type="ECO:0000256" key="1">
    <source>
        <dbReference type="SAM" id="MobiDB-lite"/>
    </source>
</evidence>
<reference evidence="3 4" key="1">
    <citation type="journal article" date="2024" name="IMA Fungus">
        <title>IMA Genome - F19 : A genome assembly and annotation guide to empower mycologists, including annotated draft genome sequences of Ceratocystis pirilliformis, Diaporthe australafricana, Fusarium ophioides, Paecilomyces lecythidis, and Sporothrix stenoceras.</title>
        <authorList>
            <person name="Aylward J."/>
            <person name="Wilson A.M."/>
            <person name="Visagie C.M."/>
            <person name="Spraker J."/>
            <person name="Barnes I."/>
            <person name="Buitendag C."/>
            <person name="Ceriani C."/>
            <person name="Del Mar Angel L."/>
            <person name="du Plessis D."/>
            <person name="Fuchs T."/>
            <person name="Gasser K."/>
            <person name="Kramer D."/>
            <person name="Li W."/>
            <person name="Munsamy K."/>
            <person name="Piso A."/>
            <person name="Price J.L."/>
            <person name="Sonnekus B."/>
            <person name="Thomas C."/>
            <person name="van der Nest A."/>
            <person name="van Dijk A."/>
            <person name="van Heerden A."/>
            <person name="van Vuuren N."/>
            <person name="Yilmaz N."/>
            <person name="Duong T.A."/>
            <person name="van der Merwe N.A."/>
            <person name="Wingfield M.J."/>
            <person name="Wingfield B.D."/>
        </authorList>
    </citation>
    <scope>NUCLEOTIDE SEQUENCE [LARGE SCALE GENOMIC DNA]</scope>
    <source>
        <strain evidence="3 4">CMW 12675</strain>
    </source>
</reference>
<evidence type="ECO:0000313" key="4">
    <source>
        <dbReference type="Proteomes" id="UP001583280"/>
    </source>
</evidence>
<dbReference type="InterPro" id="IPR013783">
    <property type="entry name" value="Ig-like_fold"/>
</dbReference>
<feature type="compositionally biased region" description="Low complexity" evidence="1">
    <location>
        <begin position="864"/>
        <end position="892"/>
    </location>
</feature>
<keyword evidence="4" id="KW-1185">Reference proteome</keyword>
<dbReference type="Proteomes" id="UP001583280">
    <property type="component" value="Unassembled WGS sequence"/>
</dbReference>
<feature type="compositionally biased region" description="Basic and acidic residues" evidence="1">
    <location>
        <begin position="658"/>
        <end position="671"/>
    </location>
</feature>
<dbReference type="Gene3D" id="2.60.40.10">
    <property type="entry name" value="Immunoglobulins"/>
    <property type="match status" value="2"/>
</dbReference>
<feature type="compositionally biased region" description="Low complexity" evidence="1">
    <location>
        <begin position="795"/>
        <end position="806"/>
    </location>
</feature>
<feature type="region of interest" description="Disordered" evidence="1">
    <location>
        <begin position="545"/>
        <end position="574"/>
    </location>
</feature>
<feature type="region of interest" description="Disordered" evidence="1">
    <location>
        <begin position="611"/>
        <end position="844"/>
    </location>
</feature>
<feature type="compositionally biased region" description="Low complexity" evidence="1">
    <location>
        <begin position="618"/>
        <end position="629"/>
    </location>
</feature>
<protein>
    <submittedName>
        <fullName evidence="3">Polarity establishment/cellular polarization</fullName>
    </submittedName>
</protein>
<organism evidence="3 4">
    <name type="scientific">Ceratocystis pirilliformis</name>
    <dbReference type="NCBI Taxonomy" id="259994"/>
    <lineage>
        <taxon>Eukaryota</taxon>
        <taxon>Fungi</taxon>
        <taxon>Dikarya</taxon>
        <taxon>Ascomycota</taxon>
        <taxon>Pezizomycotina</taxon>
        <taxon>Sordariomycetes</taxon>
        <taxon>Hypocreomycetidae</taxon>
        <taxon>Microascales</taxon>
        <taxon>Ceratocystidaceae</taxon>
        <taxon>Ceratocystis</taxon>
    </lineage>
</organism>
<keyword evidence="2" id="KW-0812">Transmembrane</keyword>
<name>A0ABR3ZCQ4_9PEZI</name>
<feature type="region of interest" description="Disordered" evidence="1">
    <location>
        <begin position="857"/>
        <end position="922"/>
    </location>
</feature>
<keyword evidence="2" id="KW-0472">Membrane</keyword>
<dbReference type="InterPro" id="IPR015919">
    <property type="entry name" value="Cadherin-like_sf"/>
</dbReference>
<evidence type="ECO:0000313" key="3">
    <source>
        <dbReference type="EMBL" id="KAL1898428.1"/>
    </source>
</evidence>
<keyword evidence="2" id="KW-1133">Transmembrane helix</keyword>
<feature type="compositionally biased region" description="Polar residues" evidence="1">
    <location>
        <begin position="822"/>
        <end position="834"/>
    </location>
</feature>
<dbReference type="SUPFAM" id="SSF49313">
    <property type="entry name" value="Cadherin-like"/>
    <property type="match status" value="3"/>
</dbReference>
<proteinExistence type="predicted"/>
<comment type="caution">
    <text evidence="3">The sequence shown here is derived from an EMBL/GenBank/DDBJ whole genome shotgun (WGS) entry which is preliminary data.</text>
</comment>
<feature type="compositionally biased region" description="Basic residues" evidence="1">
    <location>
        <begin position="898"/>
        <end position="911"/>
    </location>
</feature>
<gene>
    <name evidence="3" type="primary">AXL2</name>
    <name evidence="3" type="ORF">Cpir12675_001895</name>
</gene>
<accession>A0ABR3ZCQ4</accession>